<evidence type="ECO:0000313" key="1">
    <source>
        <dbReference type="EMBL" id="EKD20760.1"/>
    </source>
</evidence>
<gene>
    <name evidence="1" type="ORF">MBM_01442</name>
</gene>
<reference evidence="1 2" key="1">
    <citation type="journal article" date="2012" name="BMC Genomics">
        <title>Sequencing the genome of Marssonina brunnea reveals fungus-poplar co-evolution.</title>
        <authorList>
            <person name="Zhu S."/>
            <person name="Cao Y.-Z."/>
            <person name="Jiang C."/>
            <person name="Tan B.-Y."/>
            <person name="Wang Z."/>
            <person name="Feng S."/>
            <person name="Zhang L."/>
            <person name="Su X.-H."/>
            <person name="Brejova B."/>
            <person name="Vinar T."/>
            <person name="Xu M."/>
            <person name="Wang M.-X."/>
            <person name="Zhang S.-G."/>
            <person name="Huang M.-R."/>
            <person name="Wu R."/>
            <person name="Zhou Y."/>
        </authorList>
    </citation>
    <scope>NUCLEOTIDE SEQUENCE [LARGE SCALE GENOMIC DNA]</scope>
    <source>
        <strain evidence="1 2">MB_m1</strain>
    </source>
</reference>
<dbReference type="InParanoid" id="K1WSZ0"/>
<dbReference type="OrthoDB" id="411592at2759"/>
<sequence>MVIWRALYGVPEAGTHCTFDPCLLLSTSRRDDFAIIGLQTDDTFILATDTFAAKEEDELTKAKLDSKSRDKLLTTKELAFNGGVLRQHASDNSMSLLQKGQGLKLKLVGNSLNFKVEYLEQRARAAYIASIGYTIILATKQDTGTNEIELQGNLVHYSSVKCSRVTKSVLASEVYGMVAGVDIAIAIGTTLAMVTKQLGLPTILVIILTDSYSLYKCLVKLGTTKEKRLMIDIMALRQSYERRELTKVRWIAREHNTADAMTKGTPNKALETFLDTNKLKVKLEGWVERES</sequence>
<dbReference type="Proteomes" id="UP000006753">
    <property type="component" value="Unassembled WGS sequence"/>
</dbReference>
<evidence type="ECO:0000313" key="2">
    <source>
        <dbReference type="Proteomes" id="UP000006753"/>
    </source>
</evidence>
<proteinExistence type="predicted"/>
<keyword evidence="2" id="KW-1185">Reference proteome</keyword>
<dbReference type="eggNOG" id="KOG0017">
    <property type="taxonomic scope" value="Eukaryota"/>
</dbReference>
<protein>
    <submittedName>
        <fullName evidence="1">Polyprotein</fullName>
    </submittedName>
</protein>
<dbReference type="KEGG" id="mbe:MBM_01442"/>
<accession>K1WSZ0</accession>
<name>K1WSZ0_MARBU</name>
<dbReference type="AlphaFoldDB" id="K1WSZ0"/>
<dbReference type="HOGENOM" id="CLU_002055_1_1_1"/>
<dbReference type="OMA" id="RWIAREH"/>
<dbReference type="EMBL" id="JH921429">
    <property type="protein sequence ID" value="EKD20760.1"/>
    <property type="molecule type" value="Genomic_DNA"/>
</dbReference>
<organism evidence="1 2">
    <name type="scientific">Marssonina brunnea f. sp. multigermtubi (strain MB_m1)</name>
    <name type="common">Marssonina leaf spot fungus</name>
    <dbReference type="NCBI Taxonomy" id="1072389"/>
    <lineage>
        <taxon>Eukaryota</taxon>
        <taxon>Fungi</taxon>
        <taxon>Dikarya</taxon>
        <taxon>Ascomycota</taxon>
        <taxon>Pezizomycotina</taxon>
        <taxon>Leotiomycetes</taxon>
        <taxon>Helotiales</taxon>
        <taxon>Drepanopezizaceae</taxon>
        <taxon>Drepanopeziza</taxon>
    </lineage>
</organism>